<reference evidence="2" key="1">
    <citation type="journal article" date="2020" name="G3 (Bethesda)">
        <title>High-Quality Assemblies for Three Invasive Social Wasps from the &lt;i&gt;Vespula&lt;/i&gt; Genus.</title>
        <authorList>
            <person name="Harrop T.W.R."/>
            <person name="Guhlin J."/>
            <person name="McLaughlin G.M."/>
            <person name="Permina E."/>
            <person name="Stockwell P."/>
            <person name="Gilligan J."/>
            <person name="Le Lec M.F."/>
            <person name="Gruber M.A.M."/>
            <person name="Quinn O."/>
            <person name="Lovegrove M."/>
            <person name="Duncan E.J."/>
            <person name="Remnant E.J."/>
            <person name="Van Eeckhoven J."/>
            <person name="Graham B."/>
            <person name="Knapp R.A."/>
            <person name="Langford K.W."/>
            <person name="Kronenberg Z."/>
            <person name="Press M.O."/>
            <person name="Eacker S.M."/>
            <person name="Wilson-Rankin E.E."/>
            <person name="Purcell J."/>
            <person name="Lester P.J."/>
            <person name="Dearden P.K."/>
        </authorList>
    </citation>
    <scope>NUCLEOTIDE SEQUENCE</scope>
    <source>
        <strain evidence="2">Volc-1</strain>
    </source>
</reference>
<evidence type="ECO:0000256" key="1">
    <source>
        <dbReference type="SAM" id="MobiDB-lite"/>
    </source>
</evidence>
<comment type="caution">
    <text evidence="2">The sequence shown here is derived from an EMBL/GenBank/DDBJ whole genome shotgun (WGS) entry which is preliminary data.</text>
</comment>
<feature type="compositionally biased region" description="Basic and acidic residues" evidence="1">
    <location>
        <begin position="60"/>
        <end position="73"/>
    </location>
</feature>
<proteinExistence type="predicted"/>
<evidence type="ECO:0000313" key="2">
    <source>
        <dbReference type="EMBL" id="KAF7435547.1"/>
    </source>
</evidence>
<evidence type="ECO:0000313" key="3">
    <source>
        <dbReference type="Proteomes" id="UP000600918"/>
    </source>
</evidence>
<sequence length="138" mass="15551">MPRLREYAGFIEFQRGTTKRDGIWHSSYHVRKTDENIQSAFLEDTIAGESKCQGNSSGRPRYDDCKEVGKKEKDEEEEEEEEDEEEDEEDRRRISSFVGFFALPCSTNSSNDGGGGSGDGGGKTKSPIGNNEREEKEQ</sequence>
<organism evidence="2 3">
    <name type="scientific">Vespula pensylvanica</name>
    <name type="common">Western yellow jacket</name>
    <name type="synonym">Wasp</name>
    <dbReference type="NCBI Taxonomy" id="30213"/>
    <lineage>
        <taxon>Eukaryota</taxon>
        <taxon>Metazoa</taxon>
        <taxon>Ecdysozoa</taxon>
        <taxon>Arthropoda</taxon>
        <taxon>Hexapoda</taxon>
        <taxon>Insecta</taxon>
        <taxon>Pterygota</taxon>
        <taxon>Neoptera</taxon>
        <taxon>Endopterygota</taxon>
        <taxon>Hymenoptera</taxon>
        <taxon>Apocrita</taxon>
        <taxon>Aculeata</taxon>
        <taxon>Vespoidea</taxon>
        <taxon>Vespidae</taxon>
        <taxon>Vespinae</taxon>
        <taxon>Vespula</taxon>
    </lineage>
</organism>
<feature type="region of interest" description="Disordered" evidence="1">
    <location>
        <begin position="47"/>
        <end position="138"/>
    </location>
</feature>
<keyword evidence="3" id="KW-1185">Reference proteome</keyword>
<accession>A0A834UFE2</accession>
<feature type="compositionally biased region" description="Acidic residues" evidence="1">
    <location>
        <begin position="74"/>
        <end position="89"/>
    </location>
</feature>
<feature type="compositionally biased region" description="Gly residues" evidence="1">
    <location>
        <begin position="112"/>
        <end position="123"/>
    </location>
</feature>
<gene>
    <name evidence="2" type="ORF">H0235_003738</name>
</gene>
<dbReference type="EMBL" id="JACSDY010000002">
    <property type="protein sequence ID" value="KAF7435547.1"/>
    <property type="molecule type" value="Genomic_DNA"/>
</dbReference>
<name>A0A834UFE2_VESPE</name>
<protein>
    <submittedName>
        <fullName evidence="2">Uncharacterized protein</fullName>
    </submittedName>
</protein>
<dbReference type="AlphaFoldDB" id="A0A834UFE2"/>
<dbReference type="Proteomes" id="UP000600918">
    <property type="component" value="Unassembled WGS sequence"/>
</dbReference>